<keyword evidence="1" id="KW-0547">Nucleotide-binding</keyword>
<keyword evidence="3" id="KW-0067">ATP-binding</keyword>
<proteinExistence type="predicted"/>
<evidence type="ECO:0000313" key="8">
    <source>
        <dbReference type="Proteomes" id="UP000250043"/>
    </source>
</evidence>
<dbReference type="GO" id="GO:0006281">
    <property type="term" value="P:DNA repair"/>
    <property type="evidence" value="ECO:0007669"/>
    <property type="project" value="TreeGrafter"/>
</dbReference>
<dbReference type="InterPro" id="IPR038718">
    <property type="entry name" value="SNF2-like_sf"/>
</dbReference>
<dbReference type="InterPro" id="IPR050628">
    <property type="entry name" value="SNF2_RAD54_helicase_TF"/>
</dbReference>
<feature type="domain" description="Helicase C-terminal" evidence="6">
    <location>
        <begin position="975"/>
        <end position="1135"/>
    </location>
</feature>
<dbReference type="GO" id="GO:0005524">
    <property type="term" value="F:ATP binding"/>
    <property type="evidence" value="ECO:0007669"/>
    <property type="project" value="UniProtKB-KW"/>
</dbReference>
<protein>
    <submittedName>
        <fullName evidence="7">Uncharacterized protein</fullName>
    </submittedName>
</protein>
<dbReference type="Pfam" id="PF00271">
    <property type="entry name" value="Helicase_C"/>
    <property type="match status" value="1"/>
</dbReference>
<accession>A0A8E2DMF4</accession>
<feature type="domain" description="Helicase ATP-binding" evidence="5">
    <location>
        <begin position="417"/>
        <end position="574"/>
    </location>
</feature>
<name>A0A8E2DMF4_9APHY</name>
<dbReference type="PROSITE" id="PS51192">
    <property type="entry name" value="HELICASE_ATP_BIND_1"/>
    <property type="match status" value="1"/>
</dbReference>
<dbReference type="PROSITE" id="PS51194">
    <property type="entry name" value="HELICASE_CTER"/>
    <property type="match status" value="1"/>
</dbReference>
<dbReference type="Pfam" id="PF00176">
    <property type="entry name" value="SNF2-rel_dom"/>
    <property type="match status" value="2"/>
</dbReference>
<sequence length="1214" mass="137153">MSVPCYSCCSICLFGGPSGPSLTDAYADLDRSLPAGTINWALLSDHWKCEHKHARDGWHPYPGYSSLESLLKPEDVEIARSLEFLVLHHFAAATCCIDRLTHTLILRVYLIPHDLPNVQGRLRQRDETTVLAPGRRALQIVLPKIMQDDNQWSGLSLDPNAPGPQPFLPEESDNRTLAEIYSDLPSPPATIEFETIPYLRTSLHPYQRRSVAMMLDHELDSSSTPDPLYVPIVGIDGQIFYFQPGTMEILRDCPRVAQVPGGILCEELGTGKTIMTLALILSTLDQLPCPEESIWDTRPVLTPLSLHHFSFSETNSIRKRLGRNHKRVSDNPQSDVNGRDSKHVPTLIELVLHYCRVNPGSIKFRSPEIQGDLEARSLWDPLMSNTPFCYHFPVMEGSPRSPRRQIKAVPKKMYLSGATLVVVPSSLVRQWETEIGKHCDEALRVLVVRSKTQLPSVSTLASLYDIILMSYNRFANEGRNIKNTDALFPPVCQCPDHQRARVPDCRCETTTSPLSHIRWKRLVIDEGHVAGTSTTDMMTFAESLSVERRWIVTGTPTTNLLGLHFGQGSEPVHEQQPEITVDEQQSTLDAETPFVRRWGKQDREDLKKFSVMLTKFLKLPQFSAESRLFTSHLVNPLTAKSGPRPGAIQALTQVMSSVMVRHRIEDVERDVLLPSLAHDTVYLDLDHYGLKTYNVMQANIAINAVDSERIDQDYLFHRRNASKLLQLIDNLSQALFWHCDEDCFHVDDTLRDGEKFMQHALERNTSAQDMNLLHESIAMVTNTARDVVWRRLQCRPFVFHRVHNMQQPVYEAWTALGSDLAQSSEGLLPSDRLGKFRDFLLAHPLAPEDNIADAGYDVSREDARLDNWRKAQHRSSKSARDKEDISSGSLKELEKLKSGPAGSTQKLREMQEALHIEQERQRLLAEADEDVDLDAPASADAHPTPQGMPTPGQPSILLSRQPSARIRIGNSTSSKLDYILKEVLRYSATEKFLIFSKSPLTLAFAAEGLELIRVKYLTYMSTKPAEHRDHAVLTFETSPTYRVFLMELKHGARGLNLVTASRVIFCEPVWQADVETQAIKRVHRIGQKRPVTVKTLAIRGTYEEVVVSRREALKARSSNQKQPNMTDDRTIRDFIANPTFLKETSDNSVLDIPLFDLPEPPTYDRDPSTSRVANIPEVPTPPGDTYPIITKPACEREEPPWKKMRMVRFADVAS</sequence>
<gene>
    <name evidence="7" type="ORF">OBBRIDRAFT_475629</name>
</gene>
<dbReference type="InterPro" id="IPR049730">
    <property type="entry name" value="SNF2/RAD54-like_C"/>
</dbReference>
<evidence type="ECO:0000256" key="2">
    <source>
        <dbReference type="ARBA" id="ARBA00022801"/>
    </source>
</evidence>
<evidence type="ECO:0000256" key="4">
    <source>
        <dbReference type="SAM" id="MobiDB-lite"/>
    </source>
</evidence>
<dbReference type="SUPFAM" id="SSF52540">
    <property type="entry name" value="P-loop containing nucleoside triphosphate hydrolases"/>
    <property type="match status" value="2"/>
</dbReference>
<dbReference type="PANTHER" id="PTHR45626">
    <property type="entry name" value="TRANSCRIPTION TERMINATION FACTOR 2-RELATED"/>
    <property type="match status" value="1"/>
</dbReference>
<evidence type="ECO:0000259" key="6">
    <source>
        <dbReference type="PROSITE" id="PS51194"/>
    </source>
</evidence>
<dbReference type="InterPro" id="IPR001650">
    <property type="entry name" value="Helicase_C-like"/>
</dbReference>
<dbReference type="Gene3D" id="3.40.50.300">
    <property type="entry name" value="P-loop containing nucleotide triphosphate hydrolases"/>
    <property type="match status" value="1"/>
</dbReference>
<dbReference type="Proteomes" id="UP000250043">
    <property type="component" value="Unassembled WGS sequence"/>
</dbReference>
<feature type="region of interest" description="Disordered" evidence="4">
    <location>
        <begin position="1158"/>
        <end position="1190"/>
    </location>
</feature>
<dbReference type="SMART" id="SM00487">
    <property type="entry name" value="DEXDc"/>
    <property type="match status" value="1"/>
</dbReference>
<dbReference type="InterPro" id="IPR027417">
    <property type="entry name" value="P-loop_NTPase"/>
</dbReference>
<evidence type="ECO:0000256" key="1">
    <source>
        <dbReference type="ARBA" id="ARBA00022741"/>
    </source>
</evidence>
<reference evidence="7 8" key="1">
    <citation type="submission" date="2016-07" db="EMBL/GenBank/DDBJ databases">
        <title>Draft genome of the white-rot fungus Obba rivulosa 3A-2.</title>
        <authorList>
            <consortium name="DOE Joint Genome Institute"/>
            <person name="Miettinen O."/>
            <person name="Riley R."/>
            <person name="Acob R."/>
            <person name="Barry K."/>
            <person name="Cullen D."/>
            <person name="De Vries R."/>
            <person name="Hainaut M."/>
            <person name="Hatakka A."/>
            <person name="Henrissat B."/>
            <person name="Hilden K."/>
            <person name="Kuo R."/>
            <person name="Labutti K."/>
            <person name="Lipzen A."/>
            <person name="Makela M.R."/>
            <person name="Sandor L."/>
            <person name="Spatafora J.W."/>
            <person name="Grigoriev I.V."/>
            <person name="Hibbett D.S."/>
        </authorList>
    </citation>
    <scope>NUCLEOTIDE SEQUENCE [LARGE SCALE GENOMIC DNA]</scope>
    <source>
        <strain evidence="7 8">3A-2</strain>
    </source>
</reference>
<dbReference type="GO" id="GO:0008094">
    <property type="term" value="F:ATP-dependent activity, acting on DNA"/>
    <property type="evidence" value="ECO:0007669"/>
    <property type="project" value="TreeGrafter"/>
</dbReference>
<dbReference type="Gene3D" id="3.40.50.10810">
    <property type="entry name" value="Tandem AAA-ATPase domain"/>
    <property type="match status" value="1"/>
</dbReference>
<feature type="region of interest" description="Disordered" evidence="4">
    <location>
        <begin position="868"/>
        <end position="905"/>
    </location>
</feature>
<dbReference type="PANTHER" id="PTHR45626:SF51">
    <property type="entry name" value="SNF2-RELATED DOMAIN-CONTAINING PROTEIN"/>
    <property type="match status" value="1"/>
</dbReference>
<keyword evidence="8" id="KW-1185">Reference proteome</keyword>
<evidence type="ECO:0000259" key="5">
    <source>
        <dbReference type="PROSITE" id="PS51192"/>
    </source>
</evidence>
<dbReference type="EMBL" id="KV722374">
    <property type="protein sequence ID" value="OCH92096.1"/>
    <property type="molecule type" value="Genomic_DNA"/>
</dbReference>
<dbReference type="OrthoDB" id="2801544at2759"/>
<feature type="region of interest" description="Disordered" evidence="4">
    <location>
        <begin position="935"/>
        <end position="957"/>
    </location>
</feature>
<evidence type="ECO:0000313" key="7">
    <source>
        <dbReference type="EMBL" id="OCH92096.1"/>
    </source>
</evidence>
<dbReference type="GO" id="GO:0005634">
    <property type="term" value="C:nucleus"/>
    <property type="evidence" value="ECO:0007669"/>
    <property type="project" value="TreeGrafter"/>
</dbReference>
<keyword evidence="2" id="KW-0378">Hydrolase</keyword>
<dbReference type="CDD" id="cd18793">
    <property type="entry name" value="SF2_C_SNF"/>
    <property type="match status" value="1"/>
</dbReference>
<dbReference type="InterPro" id="IPR000330">
    <property type="entry name" value="SNF2_N"/>
</dbReference>
<dbReference type="AlphaFoldDB" id="A0A8E2DMF4"/>
<dbReference type="GO" id="GO:0016787">
    <property type="term" value="F:hydrolase activity"/>
    <property type="evidence" value="ECO:0007669"/>
    <property type="project" value="UniProtKB-KW"/>
</dbReference>
<dbReference type="InterPro" id="IPR014001">
    <property type="entry name" value="Helicase_ATP-bd"/>
</dbReference>
<organism evidence="7 8">
    <name type="scientific">Obba rivulosa</name>
    <dbReference type="NCBI Taxonomy" id="1052685"/>
    <lineage>
        <taxon>Eukaryota</taxon>
        <taxon>Fungi</taxon>
        <taxon>Dikarya</taxon>
        <taxon>Basidiomycota</taxon>
        <taxon>Agaricomycotina</taxon>
        <taxon>Agaricomycetes</taxon>
        <taxon>Polyporales</taxon>
        <taxon>Gelatoporiaceae</taxon>
        <taxon>Obba</taxon>
    </lineage>
</organism>
<feature type="compositionally biased region" description="Basic and acidic residues" evidence="4">
    <location>
        <begin position="878"/>
        <end position="897"/>
    </location>
</feature>
<dbReference type="SMART" id="SM00490">
    <property type="entry name" value="HELICc"/>
    <property type="match status" value="1"/>
</dbReference>
<evidence type="ECO:0000256" key="3">
    <source>
        <dbReference type="ARBA" id="ARBA00022840"/>
    </source>
</evidence>